<evidence type="ECO:0000256" key="7">
    <source>
        <dbReference type="PIRNR" id="PIRNR016262"/>
    </source>
</evidence>
<dbReference type="AlphaFoldDB" id="A0A521DI84"/>
<dbReference type="InterPro" id="IPR000544">
    <property type="entry name" value="Octanoyltransferase"/>
</dbReference>
<comment type="catalytic activity">
    <reaction evidence="6 7">
        <text>octanoyl-[ACP] + L-lysyl-[protein] = N(6)-octanoyl-L-lysyl-[protein] + holo-[ACP] + H(+)</text>
        <dbReference type="Rhea" id="RHEA:17665"/>
        <dbReference type="Rhea" id="RHEA-COMP:9636"/>
        <dbReference type="Rhea" id="RHEA-COMP:9685"/>
        <dbReference type="Rhea" id="RHEA-COMP:9752"/>
        <dbReference type="Rhea" id="RHEA-COMP:9928"/>
        <dbReference type="ChEBI" id="CHEBI:15378"/>
        <dbReference type="ChEBI" id="CHEBI:29969"/>
        <dbReference type="ChEBI" id="CHEBI:64479"/>
        <dbReference type="ChEBI" id="CHEBI:78463"/>
        <dbReference type="ChEBI" id="CHEBI:78809"/>
        <dbReference type="EC" id="2.3.1.181"/>
    </reaction>
</comment>
<comment type="miscellaneous">
    <text evidence="6">In the reaction, the free carboxyl group of octanoic acid is attached via an amide linkage to the epsilon-amino group of a specific lysine residue of lipoyl domains of lipoate-dependent enzymes.</text>
</comment>
<dbReference type="GO" id="GO:0005737">
    <property type="term" value="C:cytoplasm"/>
    <property type="evidence" value="ECO:0007669"/>
    <property type="project" value="UniProtKB-SubCell"/>
</dbReference>
<feature type="active site" description="Acyl-thioester intermediate" evidence="6 8">
    <location>
        <position position="193"/>
    </location>
</feature>
<dbReference type="SUPFAM" id="SSF55681">
    <property type="entry name" value="Class II aaRS and biotin synthetases"/>
    <property type="match status" value="1"/>
</dbReference>
<evidence type="ECO:0000313" key="12">
    <source>
        <dbReference type="EMBL" id="SMO71419.1"/>
    </source>
</evidence>
<accession>A0A521DI84</accession>
<protein>
    <recommendedName>
        <fullName evidence="6 7">Octanoyltransferase</fullName>
        <ecNumber evidence="6 7">2.3.1.181</ecNumber>
    </recommendedName>
    <alternativeName>
        <fullName evidence="6">Lipoate-protein ligase B</fullName>
    </alternativeName>
    <alternativeName>
        <fullName evidence="6">Lipoyl/octanoyl transferase</fullName>
    </alternativeName>
    <alternativeName>
        <fullName evidence="6">Octanoyl-[acyl-carrier-protein]-protein N-octanoyltransferase</fullName>
    </alternativeName>
</protein>
<feature type="site" description="Lowers pKa of active site Cys" evidence="6 10">
    <location>
        <position position="159"/>
    </location>
</feature>
<keyword evidence="3 6" id="KW-0808">Transferase</keyword>
<evidence type="ECO:0000256" key="6">
    <source>
        <dbReference type="HAMAP-Rule" id="MF_00013"/>
    </source>
</evidence>
<evidence type="ECO:0000313" key="13">
    <source>
        <dbReference type="Proteomes" id="UP000319040"/>
    </source>
</evidence>
<name>A0A521DI84_SACCC</name>
<dbReference type="InterPro" id="IPR004143">
    <property type="entry name" value="BPL_LPL_catalytic"/>
</dbReference>
<evidence type="ECO:0000256" key="2">
    <source>
        <dbReference type="ARBA" id="ARBA00022490"/>
    </source>
</evidence>
<dbReference type="GO" id="GO:0009249">
    <property type="term" value="P:protein lipoylation"/>
    <property type="evidence" value="ECO:0007669"/>
    <property type="project" value="InterPro"/>
</dbReference>
<dbReference type="OrthoDB" id="9781189at2"/>
<feature type="binding site" evidence="6 9">
    <location>
        <begin position="89"/>
        <end position="96"/>
    </location>
    <ligand>
        <name>substrate</name>
    </ligand>
</feature>
<evidence type="ECO:0000256" key="10">
    <source>
        <dbReference type="PIRSR" id="PIRSR016262-3"/>
    </source>
</evidence>
<dbReference type="PROSITE" id="PS01313">
    <property type="entry name" value="LIPB"/>
    <property type="match status" value="1"/>
</dbReference>
<evidence type="ECO:0000256" key="3">
    <source>
        <dbReference type="ARBA" id="ARBA00022679"/>
    </source>
</evidence>
<evidence type="ECO:0000256" key="4">
    <source>
        <dbReference type="ARBA" id="ARBA00023315"/>
    </source>
</evidence>
<feature type="binding site" evidence="6 9">
    <location>
        <begin position="162"/>
        <end position="164"/>
    </location>
    <ligand>
        <name>substrate</name>
    </ligand>
</feature>
<reference evidence="12 13" key="1">
    <citation type="submission" date="2017-05" db="EMBL/GenBank/DDBJ databases">
        <authorList>
            <person name="Varghese N."/>
            <person name="Submissions S."/>
        </authorList>
    </citation>
    <scope>NUCLEOTIDE SEQUENCE [LARGE SCALE GENOMIC DNA]</scope>
    <source>
        <strain evidence="12 13">DSM 27040</strain>
    </source>
</reference>
<proteinExistence type="inferred from homology"/>
<feature type="domain" description="BPL/LPL catalytic" evidence="11">
    <location>
        <begin position="44"/>
        <end position="232"/>
    </location>
</feature>
<dbReference type="NCBIfam" id="TIGR00214">
    <property type="entry name" value="lipB"/>
    <property type="match status" value="1"/>
</dbReference>
<dbReference type="RefSeq" id="WP_142533669.1">
    <property type="nucleotide sequence ID" value="NZ_FXTB01000005.1"/>
</dbReference>
<gene>
    <name evidence="6" type="primary">lipB</name>
    <name evidence="12" type="ORF">SAMN06265379_105222</name>
</gene>
<comment type="pathway">
    <text evidence="1 6 7">Protein modification; protein lipoylation via endogenous pathway; protein N(6)-(lipoyl)lysine from octanoyl-[acyl-carrier-protein]: step 1/2.</text>
</comment>
<dbReference type="Proteomes" id="UP000319040">
    <property type="component" value="Unassembled WGS sequence"/>
</dbReference>
<keyword evidence="13" id="KW-1185">Reference proteome</keyword>
<keyword evidence="2 6" id="KW-0963">Cytoplasm</keyword>
<dbReference type="Gene3D" id="3.30.930.10">
    <property type="entry name" value="Bira Bifunctional Protein, Domain 2"/>
    <property type="match status" value="1"/>
</dbReference>
<dbReference type="PROSITE" id="PS51733">
    <property type="entry name" value="BPL_LPL_CATALYTIC"/>
    <property type="match status" value="1"/>
</dbReference>
<dbReference type="PIRSF" id="PIRSF016262">
    <property type="entry name" value="LPLase"/>
    <property type="match status" value="1"/>
</dbReference>
<evidence type="ECO:0000256" key="5">
    <source>
        <dbReference type="ARBA" id="ARBA00024732"/>
    </source>
</evidence>
<dbReference type="GO" id="GO:0033819">
    <property type="term" value="F:lipoyl(octanoyl) transferase activity"/>
    <property type="evidence" value="ECO:0007669"/>
    <property type="project" value="UniProtKB-EC"/>
</dbReference>
<evidence type="ECO:0000256" key="9">
    <source>
        <dbReference type="PIRSR" id="PIRSR016262-2"/>
    </source>
</evidence>
<dbReference type="UniPathway" id="UPA00538">
    <property type="reaction ID" value="UER00592"/>
</dbReference>
<dbReference type="NCBIfam" id="NF010925">
    <property type="entry name" value="PRK14345.1"/>
    <property type="match status" value="1"/>
</dbReference>
<comment type="similarity">
    <text evidence="6 7">Belongs to the LipB family.</text>
</comment>
<keyword evidence="4 6" id="KW-0012">Acyltransferase</keyword>
<comment type="subcellular location">
    <subcellularLocation>
        <location evidence="6">Cytoplasm</location>
    </subcellularLocation>
</comment>
<evidence type="ECO:0000256" key="8">
    <source>
        <dbReference type="PIRSR" id="PIRSR016262-1"/>
    </source>
</evidence>
<dbReference type="FunFam" id="3.30.930.10:FF:000035">
    <property type="entry name" value="Putative lipoyltransferase 2, mitochondrial"/>
    <property type="match status" value="1"/>
</dbReference>
<dbReference type="EC" id="2.3.1.181" evidence="6 7"/>
<organism evidence="12 13">
    <name type="scientific">Saccharicrinis carchari</name>
    <dbReference type="NCBI Taxonomy" id="1168039"/>
    <lineage>
        <taxon>Bacteria</taxon>
        <taxon>Pseudomonadati</taxon>
        <taxon>Bacteroidota</taxon>
        <taxon>Bacteroidia</taxon>
        <taxon>Marinilabiliales</taxon>
        <taxon>Marinilabiliaceae</taxon>
        <taxon>Saccharicrinis</taxon>
    </lineage>
</organism>
<dbReference type="EMBL" id="FXTB01000005">
    <property type="protein sequence ID" value="SMO71419.1"/>
    <property type="molecule type" value="Genomic_DNA"/>
</dbReference>
<evidence type="ECO:0000256" key="1">
    <source>
        <dbReference type="ARBA" id="ARBA00004821"/>
    </source>
</evidence>
<dbReference type="HAMAP" id="MF_00013">
    <property type="entry name" value="LipB"/>
    <property type="match status" value="1"/>
</dbReference>
<dbReference type="PANTHER" id="PTHR10993">
    <property type="entry name" value="OCTANOYLTRANSFERASE"/>
    <property type="match status" value="1"/>
</dbReference>
<dbReference type="InterPro" id="IPR020605">
    <property type="entry name" value="Octanoyltransferase_CS"/>
</dbReference>
<dbReference type="InterPro" id="IPR045864">
    <property type="entry name" value="aa-tRNA-synth_II/BPL/LPL"/>
</dbReference>
<dbReference type="CDD" id="cd16444">
    <property type="entry name" value="LipB"/>
    <property type="match status" value="1"/>
</dbReference>
<feature type="binding site" evidence="6 9">
    <location>
        <begin position="175"/>
        <end position="177"/>
    </location>
    <ligand>
        <name>substrate</name>
    </ligand>
</feature>
<dbReference type="Pfam" id="PF21948">
    <property type="entry name" value="LplA-B_cat"/>
    <property type="match status" value="1"/>
</dbReference>
<comment type="function">
    <text evidence="5 6 7">Catalyzes the transfer of endogenously produced octanoic acid from octanoyl-acyl-carrier-protein onto the lipoyl domains of lipoate-dependent enzymes. Lipoyl-ACP can also act as a substrate although octanoyl-ACP is likely to be the physiological substrate.</text>
</comment>
<dbReference type="PANTHER" id="PTHR10993:SF12">
    <property type="entry name" value="OCTANOYLTRANSFERASE"/>
    <property type="match status" value="1"/>
</dbReference>
<sequence>MNSTVKFEDLGLVEYKKAWDYQERVFDSTIGTKLFNREHPEDPKPIVHKLLFCEHPHVYTLGRSGAVNNLLINDAFLKQINATYYKSNRGGDITYHGPGQIVGYPIFDLEEMGLTIKKYIYLLEESIINCVADYNLKGDRLEGATGVWLDVGVPGKARKICAIGVKASRYVSMHGFALNVNTDLGYFNHINPCGFVDKGVTSLEKELGQKQNFELVKKNLLARIKSVFQIKLG</sequence>
<evidence type="ECO:0000259" key="11">
    <source>
        <dbReference type="PROSITE" id="PS51733"/>
    </source>
</evidence>